<organism evidence="12 14">
    <name type="scientific">Actinacidiphila reveromycinica</name>
    <dbReference type="NCBI Taxonomy" id="659352"/>
    <lineage>
        <taxon>Bacteria</taxon>
        <taxon>Bacillati</taxon>
        <taxon>Actinomycetota</taxon>
        <taxon>Actinomycetes</taxon>
        <taxon>Kitasatosporales</taxon>
        <taxon>Streptomycetaceae</taxon>
        <taxon>Actinacidiphila</taxon>
    </lineage>
</organism>
<dbReference type="AlphaFoldDB" id="A0A7U3UXG9"/>
<reference evidence="12 14" key="3">
    <citation type="journal article" date="2011" name="Nat. Chem. Biol.">
        <title>Reveromycin A biosynthesis uses RevG and RevJ for stereospecific spiroacetal formation.</title>
        <authorList>
            <person name="Takahashi S."/>
            <person name="Toyoda A."/>
            <person name="Sekiyama Y."/>
            <person name="Takagi H."/>
            <person name="Nogawa T."/>
            <person name="Uramoto M."/>
            <person name="Suzuki R."/>
            <person name="Koshino H."/>
            <person name="Kumano T."/>
            <person name="Panthee S."/>
            <person name="Dairi T."/>
            <person name="Ishikawa J."/>
            <person name="Ikeda H."/>
            <person name="Sakaki Y."/>
            <person name="Osada H."/>
        </authorList>
    </citation>
    <scope>NUCLEOTIDE SEQUENCE [LARGE SCALE GENOMIC DNA]</scope>
    <source>
        <strain evidence="12 14">SN-593</strain>
    </source>
</reference>
<accession>A0A7U3UXG9</accession>
<name>A0A7U3UXG9_9ACTN</name>
<dbReference type="PANTHER" id="PTHR11579">
    <property type="entry name" value="PROTEIN-L-ISOASPARTATE O-METHYLTRANSFERASE"/>
    <property type="match status" value="1"/>
</dbReference>
<reference evidence="12 14" key="1">
    <citation type="journal article" date="2010" name="J. Bacteriol.">
        <title>Biochemical characterization of a novel indole prenyltransferase from Streptomyces sp. SN-593.</title>
        <authorList>
            <person name="Takahashi S."/>
            <person name="Takagi H."/>
            <person name="Toyoda A."/>
            <person name="Uramoto M."/>
            <person name="Nogawa T."/>
            <person name="Ueki M."/>
            <person name="Sakaki Y."/>
            <person name="Osada H."/>
        </authorList>
    </citation>
    <scope>NUCLEOTIDE SEQUENCE [LARGE SCALE GENOMIC DNA]</scope>
    <source>
        <strain evidence="12 14">SN-593</strain>
    </source>
</reference>
<evidence type="ECO:0000313" key="13">
    <source>
        <dbReference type="EMBL" id="BBB00609.1"/>
    </source>
</evidence>
<evidence type="ECO:0000256" key="7">
    <source>
        <dbReference type="ARBA" id="ARBA00022679"/>
    </source>
</evidence>
<dbReference type="SUPFAM" id="SSF53335">
    <property type="entry name" value="S-adenosyl-L-methionine-dependent methyltransferases"/>
    <property type="match status" value="1"/>
</dbReference>
<dbReference type="EC" id="2.1.1.77" evidence="3"/>
<dbReference type="CDD" id="cd02440">
    <property type="entry name" value="AdoMet_MTases"/>
    <property type="match status" value="1"/>
</dbReference>
<gene>
    <name evidence="13" type="ORF">RVR_10555</name>
    <name evidence="12" type="ORF">RVR_7682</name>
</gene>
<dbReference type="KEGG" id="arev:RVR_10555"/>
<sequence length="375" mass="40040">MTTPTTSAADELRRLMTERLAADGTLHDPAWRDAFASVPREVFVPEFTLRARGGKVRYTPADPSWIAAVYQDASLVTQANDAGTATSSSTAPTVMARMLEALDVEDGNRVLEVGTGTGYNAALLSHRLGGNRVTSVDVDPALVDAARDRLRIAGYAPTLAAGNGMAGYPDHAPYDRLVATCGVGRVPDAWRTQVRPHGVMVVAVGYGIARLAIGEDHSACGRFLPHLTAFMAARSTPDATTAAGRHVAGTLATAQGDRQAIVVPVGLDAEAPQFLASLVHPDVAQISLTNEEGKAVRCLYTPDMTSWARITMRDPREAELIHGGPRDLWAERAPYLRAWVTAGRPGIHRYGLTVTAEGGHTLWLDDPAGHAWPLM</sequence>
<dbReference type="Gene3D" id="3.40.50.150">
    <property type="entry name" value="Vaccinia Virus protein VP39"/>
    <property type="match status" value="1"/>
</dbReference>
<keyword evidence="5" id="KW-0963">Cytoplasm</keyword>
<dbReference type="EMBL" id="AP018365">
    <property type="protein sequence ID" value="BBB00556.1"/>
    <property type="molecule type" value="Genomic_DNA"/>
</dbReference>
<dbReference type="GO" id="GO:0004719">
    <property type="term" value="F:protein-L-isoaspartate (D-aspartate) O-methyltransferase activity"/>
    <property type="evidence" value="ECO:0007669"/>
    <property type="project" value="UniProtKB-EC"/>
</dbReference>
<dbReference type="KEGG" id="arev:RVR_7682"/>
<keyword evidence="7 12" id="KW-0808">Transferase</keyword>
<reference evidence="12 14" key="4">
    <citation type="journal article" date="2020" name="Sci. Rep.">
        <title>beta-carboline chemical signals induce reveromycin production through a LuxR family regulator in Streptomyces sp. SN-593.</title>
        <authorList>
            <person name="Panthee S."/>
            <person name="Kito N."/>
            <person name="Hayashi T."/>
            <person name="Shimizu T."/>
            <person name="Ishikawa J."/>
            <person name="Hamamoto H."/>
            <person name="Osada H."/>
            <person name="Takahashi S."/>
        </authorList>
    </citation>
    <scope>NUCLEOTIDE SEQUENCE [LARGE SCALE GENOMIC DNA]</scope>
    <source>
        <strain evidence="12 14">SN-593</strain>
    </source>
</reference>
<dbReference type="Proteomes" id="UP000595703">
    <property type="component" value="Chromosome"/>
</dbReference>
<dbReference type="PANTHER" id="PTHR11579:SF0">
    <property type="entry name" value="PROTEIN-L-ISOASPARTATE(D-ASPARTATE) O-METHYLTRANSFERASE"/>
    <property type="match status" value="1"/>
</dbReference>
<evidence type="ECO:0000256" key="6">
    <source>
        <dbReference type="ARBA" id="ARBA00022603"/>
    </source>
</evidence>
<evidence type="ECO:0000256" key="3">
    <source>
        <dbReference type="ARBA" id="ARBA00011890"/>
    </source>
</evidence>
<proteinExistence type="inferred from homology"/>
<evidence type="ECO:0000313" key="14">
    <source>
        <dbReference type="Proteomes" id="UP000595703"/>
    </source>
</evidence>
<evidence type="ECO:0000256" key="11">
    <source>
        <dbReference type="ARBA" id="ARBA00031350"/>
    </source>
</evidence>
<protein>
    <recommendedName>
        <fullName evidence="4">Protein-L-isoaspartate O-methyltransferase</fullName>
        <ecNumber evidence="3">2.1.1.77</ecNumber>
    </recommendedName>
    <alternativeName>
        <fullName evidence="11">L-isoaspartyl protein carboxyl methyltransferase</fullName>
    </alternativeName>
    <alternativeName>
        <fullName evidence="9">Protein L-isoaspartyl methyltransferase</fullName>
    </alternativeName>
    <alternativeName>
        <fullName evidence="10">Protein-beta-aspartate methyltransferase</fullName>
    </alternativeName>
</protein>
<keyword evidence="14" id="KW-1185">Reference proteome</keyword>
<comment type="similarity">
    <text evidence="2">Belongs to the methyltransferase superfamily. L-isoaspartyl/D-aspartyl protein methyltransferase family.</text>
</comment>
<evidence type="ECO:0000256" key="10">
    <source>
        <dbReference type="ARBA" id="ARBA00031323"/>
    </source>
</evidence>
<evidence type="ECO:0000256" key="1">
    <source>
        <dbReference type="ARBA" id="ARBA00004496"/>
    </source>
</evidence>
<evidence type="ECO:0000256" key="8">
    <source>
        <dbReference type="ARBA" id="ARBA00022691"/>
    </source>
</evidence>
<dbReference type="RefSeq" id="WP_202236534.1">
    <property type="nucleotide sequence ID" value="NZ_AP018365.1"/>
</dbReference>
<keyword evidence="8" id="KW-0949">S-adenosyl-L-methionine</keyword>
<evidence type="ECO:0000313" key="12">
    <source>
        <dbReference type="EMBL" id="BBB00556.1"/>
    </source>
</evidence>
<evidence type="ECO:0000256" key="2">
    <source>
        <dbReference type="ARBA" id="ARBA00005369"/>
    </source>
</evidence>
<evidence type="ECO:0000256" key="5">
    <source>
        <dbReference type="ARBA" id="ARBA00022490"/>
    </source>
</evidence>
<keyword evidence="6 12" id="KW-0489">Methyltransferase</keyword>
<dbReference type="EMBL" id="AP018365">
    <property type="protein sequence ID" value="BBB00609.1"/>
    <property type="molecule type" value="Genomic_DNA"/>
</dbReference>
<dbReference type="GO" id="GO:0005737">
    <property type="term" value="C:cytoplasm"/>
    <property type="evidence" value="ECO:0007669"/>
    <property type="project" value="UniProtKB-SubCell"/>
</dbReference>
<reference evidence="12 14" key="2">
    <citation type="journal article" date="2011" name="J. Antibiot.">
        <title>Furaquinocins I and J: novel polyketide isoprenoid hybrid compounds from Streptomyces reveromyceticus SN-593.</title>
        <authorList>
            <person name="Panthee S."/>
            <person name="Takahashi S."/>
            <person name="Takagi H."/>
            <person name="Nogawa T."/>
            <person name="Oowada E."/>
            <person name="Uramoto M."/>
            <person name="Osada H."/>
        </authorList>
    </citation>
    <scope>NUCLEOTIDE SEQUENCE [LARGE SCALE GENOMIC DNA]</scope>
    <source>
        <strain evidence="12 14">SN-593</strain>
    </source>
</reference>
<dbReference type="InterPro" id="IPR000682">
    <property type="entry name" value="PCMT"/>
</dbReference>
<comment type="subcellular location">
    <subcellularLocation>
        <location evidence="1">Cytoplasm</location>
    </subcellularLocation>
</comment>
<evidence type="ECO:0000256" key="9">
    <source>
        <dbReference type="ARBA" id="ARBA00030757"/>
    </source>
</evidence>
<dbReference type="GO" id="GO:0032259">
    <property type="term" value="P:methylation"/>
    <property type="evidence" value="ECO:0007669"/>
    <property type="project" value="UniProtKB-KW"/>
</dbReference>
<evidence type="ECO:0000256" key="4">
    <source>
        <dbReference type="ARBA" id="ARBA00013346"/>
    </source>
</evidence>
<dbReference type="Pfam" id="PF01135">
    <property type="entry name" value="PCMT"/>
    <property type="match status" value="1"/>
</dbReference>
<dbReference type="InterPro" id="IPR029063">
    <property type="entry name" value="SAM-dependent_MTases_sf"/>
</dbReference>